<sequence length="404" mass="44419">MADPETRSAPEALEPFVRWLDLHGAVRFAGLADQLCSEIPALGTDTESVTAMRASVLSHLGVMRQSLLGVDGHPALPREARDFARRMATRNTPLSAVLRSYELGHAAVWNAFTDYLRGQEEWPISRRATVLEDGSVRLFAYMQAMTGQTIEVYNAIRDEIEKSAHFGRSEIVREVLAGSGGTAELEQLLGYRVDDLHIGYVARSSEPARSAEVAEAVRREMQPLARQHLAVSQDPETVHGWFTPIDDTAFAVLGGREPSGPLRIAFGSPRRGHTGFIVTHQEALLVAGSGLLSRRSCVLRFPDVAVTLLASRDSALMTRFVDDHLGPLIRHDDAERLIDTLRLYLDSLGSPRHCGRVLGVHPNTVIQRVQRAEVILGRPVSPSDLSLRVALHLIEMTTAEQLLG</sequence>
<evidence type="ECO:0000259" key="2">
    <source>
        <dbReference type="Pfam" id="PF14361"/>
    </source>
</evidence>
<dbReference type="Pfam" id="PF14361">
    <property type="entry name" value="RsbRD_N"/>
    <property type="match status" value="1"/>
</dbReference>
<dbReference type="InterPro" id="IPR051448">
    <property type="entry name" value="CdaR-like_regulators"/>
</dbReference>
<feature type="domain" description="PucR C-terminal helix-turn-helix" evidence="1">
    <location>
        <begin position="337"/>
        <end position="392"/>
    </location>
</feature>
<reference evidence="3 4" key="1">
    <citation type="submission" date="2016-09" db="EMBL/GenBank/DDBJ databases">
        <title>Pseudonocardia autotrophica DSM535, a candidate organism with high potential of specific P450 cytochromes.</title>
        <authorList>
            <person name="Grumaz C."/>
            <person name="Vainshtein Y."/>
            <person name="Kirstahler P."/>
            <person name="Sohn K."/>
        </authorList>
    </citation>
    <scope>NUCLEOTIDE SEQUENCE [LARGE SCALE GENOMIC DNA]</scope>
    <source>
        <strain evidence="3 4">DSM 535</strain>
    </source>
</reference>
<evidence type="ECO:0000259" key="1">
    <source>
        <dbReference type="Pfam" id="PF13556"/>
    </source>
</evidence>
<dbReference type="InterPro" id="IPR042070">
    <property type="entry name" value="PucR_C-HTH_sf"/>
</dbReference>
<dbReference type="Proteomes" id="UP000194360">
    <property type="component" value="Unassembled WGS sequence"/>
</dbReference>
<dbReference type="Gene3D" id="1.10.10.2840">
    <property type="entry name" value="PucR C-terminal helix-turn-helix domain"/>
    <property type="match status" value="1"/>
</dbReference>
<dbReference type="PANTHER" id="PTHR33744:SF1">
    <property type="entry name" value="DNA-BINDING TRANSCRIPTIONAL ACTIVATOR ADER"/>
    <property type="match status" value="1"/>
</dbReference>
<proteinExistence type="predicted"/>
<accession>A0A1Y2MR49</accession>
<dbReference type="PANTHER" id="PTHR33744">
    <property type="entry name" value="CARBOHYDRATE DIACID REGULATOR"/>
    <property type="match status" value="1"/>
</dbReference>
<evidence type="ECO:0000313" key="3">
    <source>
        <dbReference type="EMBL" id="OSY36988.1"/>
    </source>
</evidence>
<gene>
    <name evidence="3" type="ORF">BG845_05071</name>
</gene>
<name>A0A1Y2MR49_PSEAH</name>
<keyword evidence="4" id="KW-1185">Reference proteome</keyword>
<dbReference type="InterPro" id="IPR025736">
    <property type="entry name" value="PucR_C-HTH_dom"/>
</dbReference>
<dbReference type="EMBL" id="MIGB01000034">
    <property type="protein sequence ID" value="OSY36988.1"/>
    <property type="molecule type" value="Genomic_DNA"/>
</dbReference>
<dbReference type="AlphaFoldDB" id="A0A1Y2MR49"/>
<feature type="domain" description="RsbT co-antagonist protein RsbRD N-terminal" evidence="2">
    <location>
        <begin position="31"/>
        <end position="161"/>
    </location>
</feature>
<organism evidence="3 4">
    <name type="scientific">Pseudonocardia autotrophica</name>
    <name type="common">Amycolata autotrophica</name>
    <name type="synonym">Nocardia autotrophica</name>
    <dbReference type="NCBI Taxonomy" id="2074"/>
    <lineage>
        <taxon>Bacteria</taxon>
        <taxon>Bacillati</taxon>
        <taxon>Actinomycetota</taxon>
        <taxon>Actinomycetes</taxon>
        <taxon>Pseudonocardiales</taxon>
        <taxon>Pseudonocardiaceae</taxon>
        <taxon>Pseudonocardia</taxon>
    </lineage>
</organism>
<comment type="caution">
    <text evidence="3">The sequence shown here is derived from an EMBL/GenBank/DDBJ whole genome shotgun (WGS) entry which is preliminary data.</text>
</comment>
<dbReference type="Pfam" id="PF13556">
    <property type="entry name" value="HTH_30"/>
    <property type="match status" value="1"/>
</dbReference>
<protein>
    <submittedName>
        <fullName evidence="3">Uncharacterized protein</fullName>
    </submittedName>
</protein>
<dbReference type="STRING" id="2074.BG845_05071"/>
<dbReference type="InterPro" id="IPR025751">
    <property type="entry name" value="RsbRD_N_dom"/>
</dbReference>
<evidence type="ECO:0000313" key="4">
    <source>
        <dbReference type="Proteomes" id="UP000194360"/>
    </source>
</evidence>